<accession>A0AAN9ULE9</accession>
<proteinExistence type="predicted"/>
<reference evidence="2 3" key="1">
    <citation type="submission" date="2024-02" db="EMBL/GenBank/DDBJ databases">
        <title>De novo assembly and annotation of 12 fungi associated with fruit tree decline syndrome in Ontario, Canada.</title>
        <authorList>
            <person name="Sulman M."/>
            <person name="Ellouze W."/>
            <person name="Ilyukhin E."/>
        </authorList>
    </citation>
    <scope>NUCLEOTIDE SEQUENCE [LARGE SCALE GENOMIC DNA]</scope>
    <source>
        <strain evidence="2 3">M11/M66-122</strain>
    </source>
</reference>
<evidence type="ECO:0000256" key="1">
    <source>
        <dbReference type="SAM" id="Phobius"/>
    </source>
</evidence>
<dbReference type="AlphaFoldDB" id="A0AAN9ULE9"/>
<keyword evidence="1" id="KW-0472">Membrane</keyword>
<dbReference type="Proteomes" id="UP001320420">
    <property type="component" value="Unassembled WGS sequence"/>
</dbReference>
<evidence type="ECO:0000313" key="3">
    <source>
        <dbReference type="Proteomes" id="UP001320420"/>
    </source>
</evidence>
<evidence type="ECO:0000313" key="2">
    <source>
        <dbReference type="EMBL" id="KAK7750714.1"/>
    </source>
</evidence>
<dbReference type="EMBL" id="JAKJXP020000060">
    <property type="protein sequence ID" value="KAK7750714.1"/>
    <property type="molecule type" value="Genomic_DNA"/>
</dbReference>
<organism evidence="2 3">
    <name type="scientific">Diatrype stigma</name>
    <dbReference type="NCBI Taxonomy" id="117547"/>
    <lineage>
        <taxon>Eukaryota</taxon>
        <taxon>Fungi</taxon>
        <taxon>Dikarya</taxon>
        <taxon>Ascomycota</taxon>
        <taxon>Pezizomycotina</taxon>
        <taxon>Sordariomycetes</taxon>
        <taxon>Xylariomycetidae</taxon>
        <taxon>Xylariales</taxon>
        <taxon>Diatrypaceae</taxon>
        <taxon>Diatrype</taxon>
    </lineage>
</organism>
<protein>
    <submittedName>
        <fullName evidence="2">Uncharacterized protein</fullName>
    </submittedName>
</protein>
<feature type="transmembrane region" description="Helical" evidence="1">
    <location>
        <begin position="41"/>
        <end position="59"/>
    </location>
</feature>
<sequence>MEAALVTVYIVSLRFTIFNSKRVSSIRRRFLDAARGSLHDMFLGAVVLSLGVLVAAALGRKQRPSKPVAAEELAQVATQKTGNATALAEPRDHLHLVAYLGAQPDPKDIHQRHLG</sequence>
<name>A0AAN9ULE9_9PEZI</name>
<comment type="caution">
    <text evidence="2">The sequence shown here is derived from an EMBL/GenBank/DDBJ whole genome shotgun (WGS) entry which is preliminary data.</text>
</comment>
<keyword evidence="1" id="KW-1133">Transmembrane helix</keyword>
<keyword evidence="1" id="KW-0812">Transmembrane</keyword>
<keyword evidence="3" id="KW-1185">Reference proteome</keyword>
<gene>
    <name evidence="2" type="ORF">SLS62_007414</name>
</gene>